<evidence type="ECO:0000256" key="4">
    <source>
        <dbReference type="ARBA" id="ARBA00023029"/>
    </source>
</evidence>
<evidence type="ECO:0000256" key="3">
    <source>
        <dbReference type="ARBA" id="ARBA00012895"/>
    </source>
</evidence>
<dbReference type="Gene3D" id="1.10.268.10">
    <property type="entry name" value="Topoisomerase, domain 3"/>
    <property type="match status" value="1"/>
</dbReference>
<name>A0A382T896_9ZZZZ</name>
<dbReference type="Gene3D" id="3.30.1360.40">
    <property type="match status" value="1"/>
</dbReference>
<sequence>REPEVLPARIPNLLINGCQGIAVGMATNIPTHNLGECIDATVHLLDNPEATINELIDIIPGPDFPTGALILGKSGIKDAYSTGRGSIRMRARTDIEENGKTNRIIVSELPYQASPNLIMSKIRDLVDAREIEGIADINDESAKGVVRIVITLKKDAPALVILNNLYKRTSLQTTFSVNAVALVDGVPRTLNLCELLQAYIDHQVVVIRRRSEHRLLKAQDEAHITEGLIKALERIDDVIALIRGSADRSEAREGLMAEEYGFTEIQSNHILDMQLVRLTRLGKSTLQERMKELALIIADLESIL</sequence>
<dbReference type="GO" id="GO:0003918">
    <property type="term" value="F:DNA topoisomerase type II (double strand cut, ATP-hydrolyzing) activity"/>
    <property type="evidence" value="ECO:0007669"/>
    <property type="project" value="UniProtKB-EC"/>
</dbReference>
<dbReference type="AlphaFoldDB" id="A0A382T896"/>
<dbReference type="FunFam" id="1.10.268.10:FF:000001">
    <property type="entry name" value="DNA gyrase subunit A"/>
    <property type="match status" value="1"/>
</dbReference>
<dbReference type="Pfam" id="PF00521">
    <property type="entry name" value="DNA_topoisoIV"/>
    <property type="match status" value="1"/>
</dbReference>
<dbReference type="InterPro" id="IPR002205">
    <property type="entry name" value="Topo_IIA_dom_A"/>
</dbReference>
<gene>
    <name evidence="8" type="ORF">METZ01_LOCUS371087</name>
</gene>
<evidence type="ECO:0000313" key="8">
    <source>
        <dbReference type="EMBL" id="SVD18233.1"/>
    </source>
</evidence>
<dbReference type="FunFam" id="3.30.1360.40:FF:000002">
    <property type="entry name" value="DNA gyrase subunit A"/>
    <property type="match status" value="1"/>
</dbReference>
<feature type="non-terminal residue" evidence="8">
    <location>
        <position position="304"/>
    </location>
</feature>
<dbReference type="GO" id="GO:0005524">
    <property type="term" value="F:ATP binding"/>
    <property type="evidence" value="ECO:0007669"/>
    <property type="project" value="InterPro"/>
</dbReference>
<dbReference type="GO" id="GO:0009330">
    <property type="term" value="C:DNA topoisomerase type II (double strand cut, ATP-hydrolyzing) complex"/>
    <property type="evidence" value="ECO:0007669"/>
    <property type="project" value="TreeGrafter"/>
</dbReference>
<evidence type="ECO:0000256" key="6">
    <source>
        <dbReference type="ARBA" id="ARBA00023235"/>
    </source>
</evidence>
<keyword evidence="6" id="KW-0413">Isomerase</keyword>
<feature type="non-terminal residue" evidence="8">
    <location>
        <position position="1"/>
    </location>
</feature>
<reference evidence="8" key="1">
    <citation type="submission" date="2018-05" db="EMBL/GenBank/DDBJ databases">
        <authorList>
            <person name="Lanie J.A."/>
            <person name="Ng W.-L."/>
            <person name="Kazmierczak K.M."/>
            <person name="Andrzejewski T.M."/>
            <person name="Davidsen T.M."/>
            <person name="Wayne K.J."/>
            <person name="Tettelin H."/>
            <person name="Glass J.I."/>
            <person name="Rusch D."/>
            <person name="Podicherti R."/>
            <person name="Tsui H.-C.T."/>
            <person name="Winkler M.E."/>
        </authorList>
    </citation>
    <scope>NUCLEOTIDE SEQUENCE</scope>
</reference>
<proteinExistence type="inferred from homology"/>
<evidence type="ECO:0000256" key="1">
    <source>
        <dbReference type="ARBA" id="ARBA00000185"/>
    </source>
</evidence>
<dbReference type="PANTHER" id="PTHR43493:SF5">
    <property type="entry name" value="DNA GYRASE SUBUNIT A, CHLOROPLASTIC_MITOCHONDRIAL"/>
    <property type="match status" value="1"/>
</dbReference>
<evidence type="ECO:0000259" key="7">
    <source>
        <dbReference type="PROSITE" id="PS52040"/>
    </source>
</evidence>
<dbReference type="EMBL" id="UINC01134597">
    <property type="protein sequence ID" value="SVD18233.1"/>
    <property type="molecule type" value="Genomic_DNA"/>
</dbReference>
<evidence type="ECO:0000256" key="5">
    <source>
        <dbReference type="ARBA" id="ARBA00023125"/>
    </source>
</evidence>
<feature type="domain" description="Topo IIA-type catalytic" evidence="7">
    <location>
        <begin position="1"/>
        <end position="304"/>
    </location>
</feature>
<dbReference type="EC" id="5.6.2.2" evidence="3"/>
<keyword evidence="4" id="KW-0799">Topoisomerase</keyword>
<dbReference type="InterPro" id="IPR013760">
    <property type="entry name" value="Topo_IIA-like_dom_sf"/>
</dbReference>
<comment type="similarity">
    <text evidence="2">Belongs to the type II topoisomerase GyrA/ParC subunit family.</text>
</comment>
<dbReference type="Gene3D" id="3.90.199.10">
    <property type="entry name" value="Topoisomerase II, domain 5"/>
    <property type="match status" value="1"/>
</dbReference>
<dbReference type="GO" id="GO:0003677">
    <property type="term" value="F:DNA binding"/>
    <property type="evidence" value="ECO:0007669"/>
    <property type="project" value="UniProtKB-KW"/>
</dbReference>
<dbReference type="PROSITE" id="PS52040">
    <property type="entry name" value="TOPO_IIA"/>
    <property type="match status" value="1"/>
</dbReference>
<dbReference type="GO" id="GO:0006265">
    <property type="term" value="P:DNA topological change"/>
    <property type="evidence" value="ECO:0007669"/>
    <property type="project" value="InterPro"/>
</dbReference>
<keyword evidence="5" id="KW-0238">DNA-binding</keyword>
<evidence type="ECO:0000256" key="2">
    <source>
        <dbReference type="ARBA" id="ARBA00008263"/>
    </source>
</evidence>
<accession>A0A382T896</accession>
<dbReference type="PANTHER" id="PTHR43493">
    <property type="entry name" value="DNA GYRASE/TOPOISOMERASE SUBUNIT A"/>
    <property type="match status" value="1"/>
</dbReference>
<dbReference type="InterPro" id="IPR013758">
    <property type="entry name" value="Topo_IIA_A/C_ab"/>
</dbReference>
<dbReference type="InterPro" id="IPR013757">
    <property type="entry name" value="Topo_IIA_A_a_sf"/>
</dbReference>
<comment type="catalytic activity">
    <reaction evidence="1">
        <text>ATP-dependent breakage, passage and rejoining of double-stranded DNA.</text>
        <dbReference type="EC" id="5.6.2.2"/>
    </reaction>
</comment>
<protein>
    <recommendedName>
        <fullName evidence="3">DNA topoisomerase (ATP-hydrolyzing)</fullName>
        <ecNumber evidence="3">5.6.2.2</ecNumber>
    </recommendedName>
</protein>
<dbReference type="SMART" id="SM00434">
    <property type="entry name" value="TOP4c"/>
    <property type="match status" value="1"/>
</dbReference>
<dbReference type="SUPFAM" id="SSF56719">
    <property type="entry name" value="Type II DNA topoisomerase"/>
    <property type="match status" value="1"/>
</dbReference>
<dbReference type="InterPro" id="IPR050220">
    <property type="entry name" value="Type_II_DNA_Topoisomerases"/>
</dbReference>
<organism evidence="8">
    <name type="scientific">marine metagenome</name>
    <dbReference type="NCBI Taxonomy" id="408172"/>
    <lineage>
        <taxon>unclassified sequences</taxon>
        <taxon>metagenomes</taxon>
        <taxon>ecological metagenomes</taxon>
    </lineage>
</organism>